<keyword evidence="4 7" id="KW-0812">Transmembrane</keyword>
<evidence type="ECO:0000256" key="4">
    <source>
        <dbReference type="ARBA" id="ARBA00022692"/>
    </source>
</evidence>
<comment type="subcellular location">
    <subcellularLocation>
        <location evidence="1">Cell membrane</location>
        <topology evidence="1">Multi-pass membrane protein</topology>
    </subcellularLocation>
</comment>
<feature type="domain" description="YetF C-terminal" evidence="8">
    <location>
        <begin position="79"/>
        <end position="199"/>
    </location>
</feature>
<dbReference type="RefSeq" id="WP_194562193.1">
    <property type="nucleotide sequence ID" value="NZ_JADKPV010000001.1"/>
</dbReference>
<keyword evidence="3" id="KW-1003">Cell membrane</keyword>
<dbReference type="InterPro" id="IPR007353">
    <property type="entry name" value="DUF421"/>
</dbReference>
<comment type="similarity">
    <text evidence="2">Belongs to the UPF0702 family.</text>
</comment>
<feature type="domain" description="YetF-like N-terminal transmembrane" evidence="9">
    <location>
        <begin position="2"/>
        <end position="75"/>
    </location>
</feature>
<dbReference type="Gene3D" id="3.30.240.20">
    <property type="entry name" value="bsu07140 like domains"/>
    <property type="match status" value="1"/>
</dbReference>
<keyword evidence="11" id="KW-1185">Reference proteome</keyword>
<dbReference type="InterPro" id="IPR023090">
    <property type="entry name" value="UPF0702_alpha/beta_dom_sf"/>
</dbReference>
<evidence type="ECO:0000256" key="3">
    <source>
        <dbReference type="ARBA" id="ARBA00022475"/>
    </source>
</evidence>
<dbReference type="EMBL" id="JADKPV010000001">
    <property type="protein sequence ID" value="MBF4500771.1"/>
    <property type="molecule type" value="Genomic_DNA"/>
</dbReference>
<sequence length="228" mass="25950">MVLIASKLIVGFLLLLFFIRLLGKKHLAQLTPSDIVYFMVFGGIVEESVYDEQIPIWQMAVALAIWVTLSYVFETLVYRSDRLRKIVKGVPICLIYKGTIIAETCRKQKLEMEQLRSILRTQGIFSLKEVYHLFLEPDGTFSVQKYAHLEPPTNAQLNIDVAQPHLSYLLISEGEIHQSTLQQLGLSDAWLLGEVGALHTVLLAEWSIAEGLHIQRYNTTEEHCVPLE</sequence>
<keyword evidence="5 7" id="KW-1133">Transmembrane helix</keyword>
<keyword evidence="6 7" id="KW-0472">Membrane</keyword>
<dbReference type="Pfam" id="PF20730">
    <property type="entry name" value="YetF_N"/>
    <property type="match status" value="1"/>
</dbReference>
<proteinExistence type="inferred from homology"/>
<dbReference type="InterPro" id="IPR048454">
    <property type="entry name" value="YetF_N"/>
</dbReference>
<evidence type="ECO:0000256" key="5">
    <source>
        <dbReference type="ARBA" id="ARBA00022989"/>
    </source>
</evidence>
<accession>A0A8J7KE32</accession>
<dbReference type="Proteomes" id="UP000622653">
    <property type="component" value="Unassembled WGS sequence"/>
</dbReference>
<evidence type="ECO:0000256" key="1">
    <source>
        <dbReference type="ARBA" id="ARBA00004651"/>
    </source>
</evidence>
<dbReference type="GO" id="GO:0005886">
    <property type="term" value="C:plasma membrane"/>
    <property type="evidence" value="ECO:0007669"/>
    <property type="project" value="UniProtKB-SubCell"/>
</dbReference>
<evidence type="ECO:0000313" key="10">
    <source>
        <dbReference type="EMBL" id="MBF4500771.1"/>
    </source>
</evidence>
<protein>
    <submittedName>
        <fullName evidence="10">DUF421 domain-containing protein</fullName>
    </submittedName>
</protein>
<dbReference type="PANTHER" id="PTHR34582:SF5">
    <property type="entry name" value="UPF0702 TRANSMEMBRANE PROTEIN YETF"/>
    <property type="match status" value="1"/>
</dbReference>
<dbReference type="Pfam" id="PF04239">
    <property type="entry name" value="DUF421"/>
    <property type="match status" value="1"/>
</dbReference>
<gene>
    <name evidence="10" type="ORF">IRY55_05275</name>
</gene>
<reference evidence="10" key="1">
    <citation type="submission" date="2020-11" db="EMBL/GenBank/DDBJ databases">
        <title>Multidrug resistant novel bacterium Savagea serpentis sp. nov., isolated from the scats of a vine snake (Ahaetulla nasuta).</title>
        <authorList>
            <person name="Venkata Ramana V."/>
            <person name="Vikas Patil S."/>
            <person name="Yogita Lugani V."/>
        </authorList>
    </citation>
    <scope>NUCLEOTIDE SEQUENCE</scope>
    <source>
        <strain evidence="10">SN6</strain>
    </source>
</reference>
<organism evidence="10 11">
    <name type="scientific">Savagea serpentis</name>
    <dbReference type="NCBI Taxonomy" id="2785297"/>
    <lineage>
        <taxon>Bacteria</taxon>
        <taxon>Bacillati</taxon>
        <taxon>Bacillota</taxon>
        <taxon>Bacilli</taxon>
        <taxon>Bacillales</taxon>
        <taxon>Caryophanaceae</taxon>
        <taxon>Savagea</taxon>
    </lineage>
</organism>
<evidence type="ECO:0000256" key="2">
    <source>
        <dbReference type="ARBA" id="ARBA00006448"/>
    </source>
</evidence>
<name>A0A8J7KE32_9BACL</name>
<comment type="caution">
    <text evidence="10">The sequence shown here is derived from an EMBL/GenBank/DDBJ whole genome shotgun (WGS) entry which is preliminary data.</text>
</comment>
<feature type="transmembrane region" description="Helical" evidence="7">
    <location>
        <begin position="56"/>
        <end position="78"/>
    </location>
</feature>
<dbReference type="AlphaFoldDB" id="A0A8J7KE32"/>
<evidence type="ECO:0000259" key="9">
    <source>
        <dbReference type="Pfam" id="PF20730"/>
    </source>
</evidence>
<evidence type="ECO:0000259" key="8">
    <source>
        <dbReference type="Pfam" id="PF04239"/>
    </source>
</evidence>
<dbReference type="PANTHER" id="PTHR34582">
    <property type="entry name" value="UPF0702 TRANSMEMBRANE PROTEIN YCAP"/>
    <property type="match status" value="1"/>
</dbReference>
<evidence type="ECO:0000256" key="7">
    <source>
        <dbReference type="SAM" id="Phobius"/>
    </source>
</evidence>
<evidence type="ECO:0000313" key="11">
    <source>
        <dbReference type="Proteomes" id="UP000622653"/>
    </source>
</evidence>
<evidence type="ECO:0000256" key="6">
    <source>
        <dbReference type="ARBA" id="ARBA00023136"/>
    </source>
</evidence>